<feature type="domain" description="Major facilitator superfamily (MFS) profile" evidence="11">
    <location>
        <begin position="151"/>
        <end position="666"/>
    </location>
</feature>
<keyword evidence="5" id="KW-0532">Neurotransmitter transport</keyword>
<evidence type="ECO:0000256" key="2">
    <source>
        <dbReference type="ARBA" id="ARBA00006829"/>
    </source>
</evidence>
<dbReference type="Pfam" id="PF07690">
    <property type="entry name" value="MFS_1"/>
    <property type="match status" value="1"/>
</dbReference>
<dbReference type="PANTHER" id="PTHR23506">
    <property type="entry name" value="GH10249P"/>
    <property type="match status" value="1"/>
</dbReference>
<feature type="transmembrane region" description="Helical" evidence="10">
    <location>
        <begin position="150"/>
        <end position="173"/>
    </location>
</feature>
<gene>
    <name evidence="12" type="primary">VAChT</name>
    <name evidence="12" type="ORF">g.7156</name>
</gene>
<feature type="transmembrane region" description="Helical" evidence="10">
    <location>
        <begin position="309"/>
        <end position="327"/>
    </location>
</feature>
<feature type="compositionally biased region" description="Gly residues" evidence="9">
    <location>
        <begin position="82"/>
        <end position="101"/>
    </location>
</feature>
<proteinExistence type="inferred from homology"/>
<feature type="transmembrane region" description="Helical" evidence="10">
    <location>
        <begin position="482"/>
        <end position="501"/>
    </location>
</feature>
<dbReference type="SUPFAM" id="SSF103473">
    <property type="entry name" value="MFS general substrate transporter"/>
    <property type="match status" value="1"/>
</dbReference>
<dbReference type="GO" id="GO:0005277">
    <property type="term" value="F:acetylcholine transmembrane transporter activity"/>
    <property type="evidence" value="ECO:0007669"/>
    <property type="project" value="TreeGrafter"/>
</dbReference>
<accession>A0A6G1SGC0</accession>
<sequence length="799" mass="86809">MEDNTTATSATERASAANLQQQNQNRYAHLVASSNNNSRVQTFALPAQDQHQQHPNQRHHANGHQATGCGSKPPLLKEAAGLGPGGAAGRPAGGGGGGVGSFGPQRHVQSGQNKNYYYQSFSGVDWREQWRMLKEKTLEKVEEPKCQRKLIMLIVCTALLLDNMLYMVIVPIIPDYLRSIGSWSTYTENAKWIRRNMSHGRAKWEQVGGQTVYEGEDSAVGFLFASKAIVQLIANPFSGAIADRIGYEIPMMFGLTVMFLSTMVFACGQTYSVLFLARSLQGVGSAFADTPGIAMLADRFTEETERRRAQGIAIAFISFGCLVAPPFGSVLYQGAGKEVPFILLSLVCLIDGSLLLLVAPPGTFSVLWPSNYYNRANAQANSQAVSNTKQVSTTTTTSRESQDIEARSKPMMDTDQSQQQQVTIPAGGQSQDQTQGINTNQTAEKKRALLRQKSISRRHSMTLSAGEAPKGTPIEVLLKDPCIACCAGALVVANISLAFLEPTISIWVKNTMPDTEEWQEGLIWLPAFFPHVLGVFATLHFAEKYPQATWKIAASGLVIEGLGCIMVPFCSSFWSLIIPISVICFGVALIDTAILPTLGYLVDTRFTSVYGNVYAIADISYSVSYAIGPIIAGGIVEAIGFTALNFLIAVVTLGYAPSLMMLRTVRDYEPFEADQTGRQKELAQPFGKFGRAPIDEEDEEQEERGEDEYEDEENRMDSGRGAYQRDCGVGAAAAGPPVRGATNSSFKKSGPQAGGPRAQKSVKIIESSSQGGGGDQQQQQWSQSYQQQPHQSYGSNPFQ</sequence>
<keyword evidence="4 10" id="KW-0812">Transmembrane</keyword>
<feature type="transmembrane region" description="Helical" evidence="10">
    <location>
        <begin position="580"/>
        <end position="601"/>
    </location>
</feature>
<feature type="transmembrane region" description="Helical" evidence="10">
    <location>
        <begin position="554"/>
        <end position="574"/>
    </location>
</feature>
<feature type="region of interest" description="Disordered" evidence="9">
    <location>
        <begin position="47"/>
        <end position="106"/>
    </location>
</feature>
<evidence type="ECO:0000256" key="10">
    <source>
        <dbReference type="SAM" id="Phobius"/>
    </source>
</evidence>
<evidence type="ECO:0000256" key="1">
    <source>
        <dbReference type="ARBA" id="ARBA00004141"/>
    </source>
</evidence>
<dbReference type="Gene3D" id="1.20.1250.20">
    <property type="entry name" value="MFS general substrate transporter like domains"/>
    <property type="match status" value="1"/>
</dbReference>
<dbReference type="InterPro" id="IPR020846">
    <property type="entry name" value="MFS_dom"/>
</dbReference>
<feature type="region of interest" description="Disordered" evidence="9">
    <location>
        <begin position="383"/>
        <end position="421"/>
    </location>
</feature>
<dbReference type="EMBL" id="GGYP01004815">
    <property type="protein sequence ID" value="MDE49586.1"/>
    <property type="molecule type" value="Transcribed_RNA"/>
</dbReference>
<feature type="region of interest" description="Disordered" evidence="9">
    <location>
        <begin position="674"/>
        <end position="799"/>
    </location>
</feature>
<feature type="transmembrane region" description="Helical" evidence="10">
    <location>
        <begin position="339"/>
        <end position="359"/>
    </location>
</feature>
<dbReference type="InterPro" id="IPR036259">
    <property type="entry name" value="MFS_trans_sf"/>
</dbReference>
<feature type="compositionally biased region" description="Basic and acidic residues" evidence="9">
    <location>
        <begin position="400"/>
        <end position="412"/>
    </location>
</feature>
<dbReference type="GO" id="GO:0030121">
    <property type="term" value="C:AP-1 adaptor complex"/>
    <property type="evidence" value="ECO:0007669"/>
    <property type="project" value="TreeGrafter"/>
</dbReference>
<comment type="similarity">
    <text evidence="2">Belongs to the major facilitator superfamily. Vesicular transporter family.</text>
</comment>
<reference evidence="12" key="1">
    <citation type="submission" date="2018-10" db="EMBL/GenBank/DDBJ databases">
        <title>Transcriptome assembly of Aceria tosichella (Wheat curl mite) Type 2.</title>
        <authorList>
            <person name="Scully E.D."/>
            <person name="Geib S.M."/>
            <person name="Palmer N.A."/>
            <person name="Gupta A.K."/>
            <person name="Sarath G."/>
            <person name="Tatineni S."/>
        </authorList>
    </citation>
    <scope>NUCLEOTIDE SEQUENCE</scope>
    <source>
        <strain evidence="12">LincolnNE</strain>
    </source>
</reference>
<evidence type="ECO:0000256" key="4">
    <source>
        <dbReference type="ARBA" id="ARBA00022692"/>
    </source>
</evidence>
<dbReference type="GO" id="GO:0030122">
    <property type="term" value="C:AP-2 adaptor complex"/>
    <property type="evidence" value="ECO:0007669"/>
    <property type="project" value="TreeGrafter"/>
</dbReference>
<feature type="transmembrane region" description="Helical" evidence="10">
    <location>
        <begin position="253"/>
        <end position="277"/>
    </location>
</feature>
<dbReference type="GO" id="GO:0007268">
    <property type="term" value="P:chemical synaptic transmission"/>
    <property type="evidence" value="ECO:0007669"/>
    <property type="project" value="TreeGrafter"/>
</dbReference>
<evidence type="ECO:0000256" key="9">
    <source>
        <dbReference type="SAM" id="MobiDB-lite"/>
    </source>
</evidence>
<feature type="transmembrane region" description="Helical" evidence="10">
    <location>
        <begin position="613"/>
        <end position="632"/>
    </location>
</feature>
<dbReference type="InterPro" id="IPR011701">
    <property type="entry name" value="MFS"/>
</dbReference>
<keyword evidence="8" id="KW-0325">Glycoprotein</keyword>
<evidence type="ECO:0000256" key="7">
    <source>
        <dbReference type="ARBA" id="ARBA00023136"/>
    </source>
</evidence>
<evidence type="ECO:0000256" key="6">
    <source>
        <dbReference type="ARBA" id="ARBA00022989"/>
    </source>
</evidence>
<feature type="compositionally biased region" description="Low complexity" evidence="9">
    <location>
        <begin position="728"/>
        <end position="741"/>
    </location>
</feature>
<feature type="compositionally biased region" description="Acidic residues" evidence="9">
    <location>
        <begin position="695"/>
        <end position="714"/>
    </location>
</feature>
<evidence type="ECO:0000259" key="11">
    <source>
        <dbReference type="PROSITE" id="PS50850"/>
    </source>
</evidence>
<evidence type="ECO:0000256" key="3">
    <source>
        <dbReference type="ARBA" id="ARBA00022448"/>
    </source>
</evidence>
<protein>
    <submittedName>
        <fullName evidence="12">Vesicular acetylcholine transporter</fullName>
    </submittedName>
</protein>
<evidence type="ECO:0000256" key="5">
    <source>
        <dbReference type="ARBA" id="ARBA00022775"/>
    </source>
</evidence>
<dbReference type="GO" id="GO:0043195">
    <property type="term" value="C:terminal bouton"/>
    <property type="evidence" value="ECO:0007669"/>
    <property type="project" value="TreeGrafter"/>
</dbReference>
<feature type="transmembrane region" description="Helical" evidence="10">
    <location>
        <begin position="521"/>
        <end position="542"/>
    </location>
</feature>
<feature type="transmembrane region" description="Helical" evidence="10">
    <location>
        <begin position="638"/>
        <end position="656"/>
    </location>
</feature>
<evidence type="ECO:0000313" key="12">
    <source>
        <dbReference type="EMBL" id="MDE49586.1"/>
    </source>
</evidence>
<dbReference type="AlphaFoldDB" id="A0A6G1SGC0"/>
<organism evidence="12">
    <name type="scientific">Aceria tosichella</name>
    <name type="common">wheat curl mite</name>
    <dbReference type="NCBI Taxonomy" id="561515"/>
    <lineage>
        <taxon>Eukaryota</taxon>
        <taxon>Metazoa</taxon>
        <taxon>Ecdysozoa</taxon>
        <taxon>Arthropoda</taxon>
        <taxon>Chelicerata</taxon>
        <taxon>Arachnida</taxon>
        <taxon>Acari</taxon>
        <taxon>Acariformes</taxon>
        <taxon>Trombidiformes</taxon>
        <taxon>Prostigmata</taxon>
        <taxon>Eupodina</taxon>
        <taxon>Eriophyoidea</taxon>
        <taxon>Eriophyidae</taxon>
        <taxon>Eriophyinae</taxon>
        <taxon>Aceriini</taxon>
        <taxon>Aceria</taxon>
    </lineage>
</organism>
<name>A0A6G1SGC0_9ACAR</name>
<evidence type="ECO:0000256" key="8">
    <source>
        <dbReference type="ARBA" id="ARBA00023180"/>
    </source>
</evidence>
<dbReference type="PROSITE" id="PS50850">
    <property type="entry name" value="MFS"/>
    <property type="match status" value="1"/>
</dbReference>
<dbReference type="InterPro" id="IPR050930">
    <property type="entry name" value="MFS_Vesicular_Transporter"/>
</dbReference>
<keyword evidence="7 10" id="KW-0472">Membrane</keyword>
<feature type="compositionally biased region" description="Low complexity" evidence="9">
    <location>
        <begin position="776"/>
        <end position="799"/>
    </location>
</feature>
<comment type="subcellular location">
    <subcellularLocation>
        <location evidence="1">Membrane</location>
        <topology evidence="1">Multi-pass membrane protein</topology>
    </subcellularLocation>
</comment>
<dbReference type="PANTHER" id="PTHR23506:SF13">
    <property type="entry name" value="VESICULAR ACETYLCHOLINE TRANSPORTER"/>
    <property type="match status" value="1"/>
</dbReference>
<keyword evidence="6 10" id="KW-1133">Transmembrane helix</keyword>
<keyword evidence="3" id="KW-0813">Transport</keyword>